<reference evidence="13 14" key="1">
    <citation type="submission" date="2016-10" db="EMBL/GenBank/DDBJ databases">
        <authorList>
            <person name="de Groot N.N."/>
        </authorList>
    </citation>
    <scope>NUCLEOTIDE SEQUENCE [LARGE SCALE GENOMIC DNA]</scope>
    <source>
        <strain evidence="13 14">CGMCC 4.2026</strain>
    </source>
</reference>
<dbReference type="AlphaFoldDB" id="A0A1H8P616"/>
<feature type="transmembrane region" description="Helical" evidence="10">
    <location>
        <begin position="148"/>
        <end position="167"/>
    </location>
</feature>
<accession>A0A1H8P616</accession>
<dbReference type="Gene3D" id="1.10.3720.10">
    <property type="entry name" value="MetI-like"/>
    <property type="match status" value="1"/>
</dbReference>
<feature type="transmembrane region" description="Helical" evidence="10">
    <location>
        <begin position="328"/>
        <end position="350"/>
    </location>
</feature>
<dbReference type="PANTHER" id="PTHR42922:SF1">
    <property type="entry name" value="PHOSPHATE TRANSPORT SYSTEM PERMEASE PROTEIN PSTA"/>
    <property type="match status" value="1"/>
</dbReference>
<feature type="transmembrane region" description="Helical" evidence="10">
    <location>
        <begin position="210"/>
        <end position="228"/>
    </location>
</feature>
<feature type="domain" description="ABC transmembrane type-1" evidence="12">
    <location>
        <begin position="141"/>
        <end position="346"/>
    </location>
</feature>
<feature type="transmembrane region" description="Helical" evidence="10">
    <location>
        <begin position="179"/>
        <end position="204"/>
    </location>
</feature>
<dbReference type="SUPFAM" id="SSF161098">
    <property type="entry name" value="MetI-like"/>
    <property type="match status" value="1"/>
</dbReference>
<feature type="transmembrane region" description="Helical" evidence="10">
    <location>
        <begin position="85"/>
        <end position="105"/>
    </location>
</feature>
<evidence type="ECO:0000256" key="3">
    <source>
        <dbReference type="ARBA" id="ARBA00007069"/>
    </source>
</evidence>
<dbReference type="InterPro" id="IPR035906">
    <property type="entry name" value="MetI-like_sf"/>
</dbReference>
<evidence type="ECO:0000256" key="11">
    <source>
        <dbReference type="SAM" id="MobiDB-lite"/>
    </source>
</evidence>
<dbReference type="NCBIfam" id="TIGR00974">
    <property type="entry name" value="3a0107s02c"/>
    <property type="match status" value="1"/>
</dbReference>
<dbReference type="GO" id="GO:0005886">
    <property type="term" value="C:plasma membrane"/>
    <property type="evidence" value="ECO:0007669"/>
    <property type="project" value="UniProtKB-SubCell"/>
</dbReference>
<evidence type="ECO:0000313" key="14">
    <source>
        <dbReference type="Proteomes" id="UP000181951"/>
    </source>
</evidence>
<dbReference type="GO" id="GO:0035435">
    <property type="term" value="P:phosphate ion transmembrane transport"/>
    <property type="evidence" value="ECO:0007669"/>
    <property type="project" value="InterPro"/>
</dbReference>
<dbReference type="EMBL" id="FODD01000024">
    <property type="protein sequence ID" value="SEO37231.1"/>
    <property type="molecule type" value="Genomic_DNA"/>
</dbReference>
<feature type="region of interest" description="Disordered" evidence="11">
    <location>
        <begin position="1"/>
        <end position="22"/>
    </location>
</feature>
<dbReference type="Proteomes" id="UP000181951">
    <property type="component" value="Unassembled WGS sequence"/>
</dbReference>
<protein>
    <recommendedName>
        <fullName evidence="10">Phosphate transport system permease protein PstA</fullName>
    </recommendedName>
</protein>
<dbReference type="Pfam" id="PF00528">
    <property type="entry name" value="BPD_transp_1"/>
    <property type="match status" value="1"/>
</dbReference>
<dbReference type="PANTHER" id="PTHR42922">
    <property type="entry name" value="PHOSPHATE TRANSPORT SYSTEM PERMEASE PROTEIN PSTA"/>
    <property type="match status" value="1"/>
</dbReference>
<feature type="transmembrane region" description="Helical" evidence="10">
    <location>
        <begin position="260"/>
        <end position="281"/>
    </location>
</feature>
<evidence type="ECO:0000256" key="2">
    <source>
        <dbReference type="ARBA" id="ARBA00004651"/>
    </source>
</evidence>
<dbReference type="PROSITE" id="PS50928">
    <property type="entry name" value="ABC_TM1"/>
    <property type="match status" value="1"/>
</dbReference>
<feature type="transmembrane region" description="Helical" evidence="10">
    <location>
        <begin position="28"/>
        <end position="48"/>
    </location>
</feature>
<keyword evidence="9 10" id="KW-0472">Membrane</keyword>
<dbReference type="InterPro" id="IPR000515">
    <property type="entry name" value="MetI-like"/>
</dbReference>
<gene>
    <name evidence="13" type="ORF">SAMN05216267_1024126</name>
</gene>
<dbReference type="RefSeq" id="WP_069466143.1">
    <property type="nucleotide sequence ID" value="NZ_FODD01000024.1"/>
</dbReference>
<name>A0A1H8P616_9ACTN</name>
<sequence length="359" mass="37712">MSHASSDAKPTPRVPAPDKLSSRRLPRWSPLAIAVGAVAIGAAIGAGAGLSSHIQWGLIALALFVLGSYAITARVEGTRQAKDRVATSLIWSSFVVAVIPLYSLVQTTISKGVKVLDGTFLTHSMNNVLTIQPGGGVYHAIIGTLEQVGIATVIAAPIGILTAVYLVEYGRGTLAKWVTFFVDVMTGVPSIVAGLFILSLWFVLVGSAPASGFAGSLALAILMLPVVVRSTEEMLKLVPNELREASLALGVPKWRTITKVVIPTAIGGITTGVMLAISRIAGESAPIALLVFGSNLINTNPFSGPQSSLPYYIYQQYGNGNDPSYNRAWAAALVLIAFVMILNAVARGIARWKAPKTGR</sequence>
<keyword evidence="4" id="KW-0813">Transport</keyword>
<evidence type="ECO:0000256" key="7">
    <source>
        <dbReference type="ARBA" id="ARBA00022692"/>
    </source>
</evidence>
<evidence type="ECO:0000259" key="12">
    <source>
        <dbReference type="PROSITE" id="PS50928"/>
    </source>
</evidence>
<evidence type="ECO:0000256" key="9">
    <source>
        <dbReference type="ARBA" id="ARBA00023136"/>
    </source>
</evidence>
<keyword evidence="7 10" id="KW-0812">Transmembrane</keyword>
<feature type="transmembrane region" description="Helical" evidence="10">
    <location>
        <begin position="54"/>
        <end position="73"/>
    </location>
</feature>
<keyword evidence="8 10" id="KW-1133">Transmembrane helix</keyword>
<keyword evidence="6" id="KW-0592">Phosphate transport</keyword>
<comment type="subcellular location">
    <subcellularLocation>
        <location evidence="2 10">Cell membrane</location>
        <topology evidence="2 10">Multi-pass membrane protein</topology>
    </subcellularLocation>
</comment>
<evidence type="ECO:0000256" key="8">
    <source>
        <dbReference type="ARBA" id="ARBA00022989"/>
    </source>
</evidence>
<dbReference type="STRING" id="310780.SAMN05216267_1024126"/>
<comment type="function">
    <text evidence="1">Part of the binding-protein-dependent transport system for phosphate; probably responsible for the translocation of the substrate across the membrane.</text>
</comment>
<evidence type="ECO:0000256" key="6">
    <source>
        <dbReference type="ARBA" id="ARBA00022592"/>
    </source>
</evidence>
<dbReference type="InterPro" id="IPR005672">
    <property type="entry name" value="Phosphate_PstA"/>
</dbReference>
<keyword evidence="5 10" id="KW-1003">Cell membrane</keyword>
<dbReference type="InterPro" id="IPR051408">
    <property type="entry name" value="Phosphate_transprt_permease"/>
</dbReference>
<keyword evidence="14" id="KW-1185">Reference proteome</keyword>
<proteinExistence type="inferred from homology"/>
<evidence type="ECO:0000256" key="10">
    <source>
        <dbReference type="RuleBase" id="RU363043"/>
    </source>
</evidence>
<comment type="similarity">
    <text evidence="3 10">Belongs to the binding-protein-dependent transport system permease family. CysTW subfamily.</text>
</comment>
<evidence type="ECO:0000313" key="13">
    <source>
        <dbReference type="EMBL" id="SEO37231.1"/>
    </source>
</evidence>
<evidence type="ECO:0000256" key="4">
    <source>
        <dbReference type="ARBA" id="ARBA00022448"/>
    </source>
</evidence>
<dbReference type="OrthoDB" id="9775069at2"/>
<evidence type="ECO:0000256" key="1">
    <source>
        <dbReference type="ARBA" id="ARBA00003510"/>
    </source>
</evidence>
<organism evidence="13 14">
    <name type="scientific">Actinacidiphila rubida</name>
    <dbReference type="NCBI Taxonomy" id="310780"/>
    <lineage>
        <taxon>Bacteria</taxon>
        <taxon>Bacillati</taxon>
        <taxon>Actinomycetota</taxon>
        <taxon>Actinomycetes</taxon>
        <taxon>Kitasatosporales</taxon>
        <taxon>Streptomycetaceae</taxon>
        <taxon>Actinacidiphila</taxon>
    </lineage>
</organism>
<dbReference type="CDD" id="cd06261">
    <property type="entry name" value="TM_PBP2"/>
    <property type="match status" value="1"/>
</dbReference>
<dbReference type="GO" id="GO:0005315">
    <property type="term" value="F:phosphate transmembrane transporter activity"/>
    <property type="evidence" value="ECO:0007669"/>
    <property type="project" value="InterPro"/>
</dbReference>
<evidence type="ECO:0000256" key="5">
    <source>
        <dbReference type="ARBA" id="ARBA00022475"/>
    </source>
</evidence>